<dbReference type="RefSeq" id="XP_031860803.2">
    <property type="nucleotide sequence ID" value="XM_032005004.2"/>
</dbReference>
<dbReference type="Pfam" id="PF12586">
    <property type="entry name" value="DUF3760"/>
    <property type="match status" value="1"/>
</dbReference>
<organism evidence="1 2">
    <name type="scientific">Kwoniella shandongensis</name>
    <dbReference type="NCBI Taxonomy" id="1734106"/>
    <lineage>
        <taxon>Eukaryota</taxon>
        <taxon>Fungi</taxon>
        <taxon>Dikarya</taxon>
        <taxon>Basidiomycota</taxon>
        <taxon>Agaricomycotina</taxon>
        <taxon>Tremellomycetes</taxon>
        <taxon>Tremellales</taxon>
        <taxon>Cryptococcaceae</taxon>
        <taxon>Kwoniella</taxon>
    </lineage>
</organism>
<dbReference type="GeneID" id="43589145"/>
<reference evidence="1" key="1">
    <citation type="submission" date="2017-08" db="EMBL/GenBank/DDBJ databases">
        <authorList>
            <person name="Cuomo C."/>
            <person name="Billmyre B."/>
            <person name="Heitman J."/>
        </authorList>
    </citation>
    <scope>NUCLEOTIDE SEQUENCE</scope>
    <source>
        <strain evidence="1">CBS 12478</strain>
    </source>
</reference>
<dbReference type="InterPro" id="IPR022235">
    <property type="entry name" value="DUF3760"/>
</dbReference>
<dbReference type="KEGG" id="ksn:43589145"/>
<keyword evidence="2" id="KW-1185">Reference proteome</keyword>
<evidence type="ECO:0000313" key="2">
    <source>
        <dbReference type="Proteomes" id="UP000322225"/>
    </source>
</evidence>
<proteinExistence type="predicted"/>
<protein>
    <submittedName>
        <fullName evidence="1">Uncharacterized protein</fullName>
    </submittedName>
</protein>
<sequence length="363" mass="41961">MNALLISLPANCSDMGHPHDMYNLFRLNDDHLRPPEMSHPPFPTHCIDTKWLLVALSFSRLAPVQYMILQHLISLTPVTFLRVNQYCYDKLISTVYLSIRLGGPKAQCFAYIDKRNKRSVKRRLAALRHTKRIVLEDELGAKAFVAFSKMWNEAKVKNGRSSALERWLAPRRFLPNVTKVDIKPKLARWYHEEEGYILRYFTRLGLLPALAKDTSIRSIHVNLGFFADIDLPLTRELSGDMRVFKIARHLNLLLEVDYLSDEPIHRSPKPPEEQHYHHLRLDGYDPKIAPKGHIFDSIVRRCNGRWVDPINVYVNDPDGFRKTIDAYESVDEGGKALKLSVKGRSRLKVLSLEDFEELDVIGR</sequence>
<dbReference type="Proteomes" id="UP000322225">
    <property type="component" value="Chromosome 11"/>
</dbReference>
<evidence type="ECO:0000313" key="1">
    <source>
        <dbReference type="EMBL" id="WWD21757.1"/>
    </source>
</evidence>
<dbReference type="EMBL" id="CP144061">
    <property type="protein sequence ID" value="WWD21757.1"/>
    <property type="molecule type" value="Genomic_DNA"/>
</dbReference>
<accession>A0AAJ8LPP7</accession>
<reference evidence="1" key="2">
    <citation type="submission" date="2024-01" db="EMBL/GenBank/DDBJ databases">
        <title>Comparative genomics of Cryptococcus and Kwoniella reveals pathogenesis evolution and contrasting modes of karyotype evolution via chromosome fusion or intercentromeric recombination.</title>
        <authorList>
            <person name="Coelho M.A."/>
            <person name="David-Palma M."/>
            <person name="Shea T."/>
            <person name="Bowers K."/>
            <person name="McGinley-Smith S."/>
            <person name="Mohammad A.W."/>
            <person name="Gnirke A."/>
            <person name="Yurkov A.M."/>
            <person name="Nowrousian M."/>
            <person name="Sun S."/>
            <person name="Cuomo C.A."/>
            <person name="Heitman J."/>
        </authorList>
    </citation>
    <scope>NUCLEOTIDE SEQUENCE</scope>
    <source>
        <strain evidence="1">CBS 12478</strain>
    </source>
</reference>
<name>A0AAJ8LPP7_9TREE</name>
<dbReference type="AlphaFoldDB" id="A0AAJ8LPP7"/>
<gene>
    <name evidence="1" type="ORF">CI109_106244</name>
</gene>